<evidence type="ECO:0000256" key="9">
    <source>
        <dbReference type="SAM" id="Phobius"/>
    </source>
</evidence>
<keyword evidence="6 9" id="KW-0472">Membrane</keyword>
<feature type="transmembrane region" description="Helical" evidence="9">
    <location>
        <begin position="34"/>
        <end position="52"/>
    </location>
</feature>
<feature type="transmembrane region" description="Helical" evidence="9">
    <location>
        <begin position="213"/>
        <end position="235"/>
    </location>
</feature>
<feature type="transmembrane region" description="Helical" evidence="9">
    <location>
        <begin position="90"/>
        <end position="112"/>
    </location>
</feature>
<dbReference type="GeneID" id="80885542"/>
<dbReference type="Proteomes" id="UP001217417">
    <property type="component" value="Unassembled WGS sequence"/>
</dbReference>
<feature type="transmembrane region" description="Helical" evidence="9">
    <location>
        <begin position="133"/>
        <end position="156"/>
    </location>
</feature>
<evidence type="ECO:0000256" key="6">
    <source>
        <dbReference type="ARBA" id="ARBA00023136"/>
    </source>
</evidence>
<name>A0AAD7R0L1_9ASCO</name>
<sequence>MEGNFTIPDDECTLQTCTLAQAHYTYLPSLGGNAFYAGWFGLLIVLQIVLVIRYRIWGYFVAMFGGLVLEILGYVARIQMHFNPFTKSPYSMYLVCLTIAPAFLGAAVYLCLSRIVVVYGQKLSRFRPRTYTVVFIACDVISLFLQAAGGGVASGGASQSSANAGKDLLLAGLGFQVAATLLFTMACAEFAWRVHKAGPDACEPTHMILRSSWKFRIILWSLGLAITCIFTRSVYRVAELSQGLHGALANQEVTFMILEGAMIFIASGSQTFLHPGFCFQGSWEAADFSLGRSNRENNKEDLALSDMNNVVENGGESLK</sequence>
<accession>A0AAD7R0L1</accession>
<evidence type="ECO:0000313" key="10">
    <source>
        <dbReference type="EMBL" id="KAJ8103397.1"/>
    </source>
</evidence>
<reference evidence="10" key="1">
    <citation type="submission" date="2023-03" db="EMBL/GenBank/DDBJ databases">
        <title>Near-Complete genome sequence of Lipomyces tetrasporous NRRL Y-64009, an oleaginous yeast capable of growing on lignocellulosic hydrolysates.</title>
        <authorList>
            <consortium name="Lawrence Berkeley National Laboratory"/>
            <person name="Jagtap S.S."/>
            <person name="Liu J.-J."/>
            <person name="Walukiewicz H.E."/>
            <person name="Pangilinan J."/>
            <person name="Lipzen A."/>
            <person name="Ahrendt S."/>
            <person name="Koriabine M."/>
            <person name="Cobaugh K."/>
            <person name="Salamov A."/>
            <person name="Yoshinaga Y."/>
            <person name="Ng V."/>
            <person name="Daum C."/>
            <person name="Grigoriev I.V."/>
            <person name="Slininger P.J."/>
            <person name="Dien B.S."/>
            <person name="Jin Y.-S."/>
            <person name="Rao C.V."/>
        </authorList>
    </citation>
    <scope>NUCLEOTIDE SEQUENCE</scope>
    <source>
        <strain evidence="10">NRRL Y-64009</strain>
    </source>
</reference>
<evidence type="ECO:0000256" key="7">
    <source>
        <dbReference type="ARBA" id="ARBA00037472"/>
    </source>
</evidence>
<feature type="transmembrane region" description="Helical" evidence="9">
    <location>
        <begin position="59"/>
        <end position="78"/>
    </location>
</feature>
<dbReference type="PANTHER" id="PTHR31465:SF9">
    <property type="entry name" value="SPHINGOID LONG-CHAIN BASE TRANSPORTER RSB1"/>
    <property type="match status" value="1"/>
</dbReference>
<dbReference type="InterPro" id="IPR007568">
    <property type="entry name" value="RTA1"/>
</dbReference>
<dbReference type="PANTHER" id="PTHR31465">
    <property type="entry name" value="PROTEIN RTA1-RELATED"/>
    <property type="match status" value="1"/>
</dbReference>
<evidence type="ECO:0000256" key="2">
    <source>
        <dbReference type="ARBA" id="ARBA00009969"/>
    </source>
</evidence>
<dbReference type="GO" id="GO:0005886">
    <property type="term" value="C:plasma membrane"/>
    <property type="evidence" value="ECO:0007669"/>
    <property type="project" value="UniProtKB-SubCell"/>
</dbReference>
<evidence type="ECO:0000256" key="8">
    <source>
        <dbReference type="ARBA" id="ARBA00041117"/>
    </source>
</evidence>
<dbReference type="EMBL" id="JARPMG010000001">
    <property type="protein sequence ID" value="KAJ8103397.1"/>
    <property type="molecule type" value="Genomic_DNA"/>
</dbReference>
<dbReference type="AlphaFoldDB" id="A0AAD7R0L1"/>
<dbReference type="GO" id="GO:0006869">
    <property type="term" value="P:lipid transport"/>
    <property type="evidence" value="ECO:0007669"/>
    <property type="project" value="UniProtKB-KW"/>
</dbReference>
<protein>
    <recommendedName>
        <fullName evidence="8">Sphingoid long-chain base transporter RSB1</fullName>
    </recommendedName>
</protein>
<dbReference type="GO" id="GO:0000324">
    <property type="term" value="C:fungal-type vacuole"/>
    <property type="evidence" value="ECO:0007669"/>
    <property type="project" value="TreeGrafter"/>
</dbReference>
<keyword evidence="5" id="KW-0813">Transport</keyword>
<evidence type="ECO:0000256" key="1">
    <source>
        <dbReference type="ARBA" id="ARBA00004651"/>
    </source>
</evidence>
<evidence type="ECO:0000256" key="4">
    <source>
        <dbReference type="ARBA" id="ARBA00022989"/>
    </source>
</evidence>
<organism evidence="10 11">
    <name type="scientific">Lipomyces tetrasporus</name>
    <dbReference type="NCBI Taxonomy" id="54092"/>
    <lineage>
        <taxon>Eukaryota</taxon>
        <taxon>Fungi</taxon>
        <taxon>Dikarya</taxon>
        <taxon>Ascomycota</taxon>
        <taxon>Saccharomycotina</taxon>
        <taxon>Lipomycetes</taxon>
        <taxon>Lipomycetales</taxon>
        <taxon>Lipomycetaceae</taxon>
        <taxon>Lipomyces</taxon>
    </lineage>
</organism>
<feature type="transmembrane region" description="Helical" evidence="9">
    <location>
        <begin position="168"/>
        <end position="192"/>
    </location>
</feature>
<comment type="subcellular location">
    <subcellularLocation>
        <location evidence="1">Cell membrane</location>
        <topology evidence="1">Multi-pass membrane protein</topology>
    </subcellularLocation>
</comment>
<comment type="similarity">
    <text evidence="2">Belongs to the lipid-translocating exporter (LTE) (TC 9.A.26.1) family.</text>
</comment>
<evidence type="ECO:0000256" key="5">
    <source>
        <dbReference type="ARBA" id="ARBA00023055"/>
    </source>
</evidence>
<dbReference type="RefSeq" id="XP_056046847.1">
    <property type="nucleotide sequence ID" value="XM_056190376.1"/>
</dbReference>
<comment type="function">
    <text evidence="7">Catalyzes the ATP-dependent translocation of sphingoid long-chain bases (LCBs) from the cytoplasmic site toward the extracytoplasmic side of the membrane (flip-flop). Involved in the establishment of the functional lipid asymmetry of the plasma membrane. Regulates intracellular levels of LCBs, sphingolipid precursors that are growth inhibitory at increased levels.</text>
</comment>
<comment type="caution">
    <text evidence="10">The sequence shown here is derived from an EMBL/GenBank/DDBJ whole genome shotgun (WGS) entry which is preliminary data.</text>
</comment>
<dbReference type="Pfam" id="PF04479">
    <property type="entry name" value="RTA1"/>
    <property type="match status" value="1"/>
</dbReference>
<gene>
    <name evidence="10" type="ORF">POJ06DRAFT_292</name>
</gene>
<proteinExistence type="inferred from homology"/>
<keyword evidence="4 9" id="KW-1133">Transmembrane helix</keyword>
<evidence type="ECO:0000256" key="3">
    <source>
        <dbReference type="ARBA" id="ARBA00022692"/>
    </source>
</evidence>
<keyword evidence="11" id="KW-1185">Reference proteome</keyword>
<keyword evidence="5" id="KW-0445">Lipid transport</keyword>
<keyword evidence="3 9" id="KW-0812">Transmembrane</keyword>
<evidence type="ECO:0000313" key="11">
    <source>
        <dbReference type="Proteomes" id="UP001217417"/>
    </source>
</evidence>